<reference evidence="2 3" key="1">
    <citation type="journal article" date="2012" name="Genome Biol.">
        <title>Genome and low-iron response of an oceanic diatom adapted to chronic iron limitation.</title>
        <authorList>
            <person name="Lommer M."/>
            <person name="Specht M."/>
            <person name="Roy A.S."/>
            <person name="Kraemer L."/>
            <person name="Andreson R."/>
            <person name="Gutowska M.A."/>
            <person name="Wolf J."/>
            <person name="Bergner S.V."/>
            <person name="Schilhabel M.B."/>
            <person name="Klostermeier U.C."/>
            <person name="Beiko R.G."/>
            <person name="Rosenstiel P."/>
            <person name="Hippler M."/>
            <person name="Laroche J."/>
        </authorList>
    </citation>
    <scope>NUCLEOTIDE SEQUENCE [LARGE SCALE GENOMIC DNA]</scope>
    <source>
        <strain evidence="2 3">CCMP1005</strain>
    </source>
</reference>
<gene>
    <name evidence="2" type="ORF">THAOC_31363</name>
</gene>
<feature type="region of interest" description="Disordered" evidence="1">
    <location>
        <begin position="1"/>
        <end position="43"/>
    </location>
</feature>
<evidence type="ECO:0000313" key="2">
    <source>
        <dbReference type="EMBL" id="EJK49725.1"/>
    </source>
</evidence>
<dbReference type="Proteomes" id="UP000266841">
    <property type="component" value="Unassembled WGS sequence"/>
</dbReference>
<proteinExistence type="predicted"/>
<feature type="non-terminal residue" evidence="2">
    <location>
        <position position="120"/>
    </location>
</feature>
<organism evidence="2 3">
    <name type="scientific">Thalassiosira oceanica</name>
    <name type="common">Marine diatom</name>
    <dbReference type="NCBI Taxonomy" id="159749"/>
    <lineage>
        <taxon>Eukaryota</taxon>
        <taxon>Sar</taxon>
        <taxon>Stramenopiles</taxon>
        <taxon>Ochrophyta</taxon>
        <taxon>Bacillariophyta</taxon>
        <taxon>Coscinodiscophyceae</taxon>
        <taxon>Thalassiosirophycidae</taxon>
        <taxon>Thalassiosirales</taxon>
        <taxon>Thalassiosiraceae</taxon>
        <taxon>Thalassiosira</taxon>
    </lineage>
</organism>
<accession>K0R9G3</accession>
<dbReference type="EMBL" id="AGNL01044491">
    <property type="protein sequence ID" value="EJK49725.1"/>
    <property type="molecule type" value="Genomic_DNA"/>
</dbReference>
<evidence type="ECO:0000256" key="1">
    <source>
        <dbReference type="SAM" id="MobiDB-lite"/>
    </source>
</evidence>
<evidence type="ECO:0000313" key="3">
    <source>
        <dbReference type="Proteomes" id="UP000266841"/>
    </source>
</evidence>
<comment type="caution">
    <text evidence="2">The sequence shown here is derived from an EMBL/GenBank/DDBJ whole genome shotgun (WGS) entry which is preliminary data.</text>
</comment>
<feature type="compositionally biased region" description="Basic residues" evidence="1">
    <location>
        <begin position="16"/>
        <end position="36"/>
    </location>
</feature>
<protein>
    <submittedName>
        <fullName evidence="2">Uncharacterized protein</fullName>
    </submittedName>
</protein>
<keyword evidence="3" id="KW-1185">Reference proteome</keyword>
<dbReference type="AlphaFoldDB" id="K0R9G3"/>
<name>K0R9G3_THAOC</name>
<sequence>MSSKPKASASPGRPRGTPRKGPRNKKWSSSSKKKRSSAFDGSVYFGTTVALETKRGDRYTSTVTSYNARRARWTATRRGGGGGTEEINHGQLLLGADAHSGPGGDRRHVGRRVTRDNFDP</sequence>
<feature type="region of interest" description="Disordered" evidence="1">
    <location>
        <begin position="94"/>
        <end position="120"/>
    </location>
</feature>